<dbReference type="Proteomes" id="UP000239772">
    <property type="component" value="Unassembled WGS sequence"/>
</dbReference>
<comment type="caution">
    <text evidence="8">The sequence shown here is derived from an EMBL/GenBank/DDBJ whole genome shotgun (WGS) entry which is preliminary data.</text>
</comment>
<sequence>MIAAQGSAQAGAFGLREQSTIGAGMAFAGVAAGSASLGSMFWNPATVTDLPGMRSEQNFTYVAPYAKLTTEPGSSPGYAALGGRSSGDIGQDGFLPAGYSSYQVNDRLWLGLSSGAPFGLATKPDADWAGRAYGSSTKVSSVEVTPSVAYKINDWLSVGAGLRVLYFHARYTSAVPALAAPQAWNVAGLEGDDTNVGFTLGATLKPWAGGEIGIGYRSMVRETLDGNFFGGQALAPPPFGAMLNHNFKATVNLPETVTVGIRQEINPALTLSGTVEWTNWSRAGFPRIVDQTTGTLHAATPFLPLDYKDGWFFSVGADYRINPAWTVRAGLGYEISPIRDSSRSTRLPDSDRIWTSLGATYDWDEKLAFNLGYTHIFAKSGDVRINAANPNYNPRLAPVFDTLNADGKAHVDIVSLGLSYRWDDVRQTIPVSQPIVRKY</sequence>
<reference evidence="9" key="1">
    <citation type="submission" date="2018-03" db="EMBL/GenBank/DDBJ databases">
        <authorList>
            <person name="Sun L."/>
            <person name="Liu H."/>
            <person name="Chen W."/>
            <person name="Huang K."/>
            <person name="Liu W."/>
            <person name="Gao X."/>
        </authorList>
    </citation>
    <scope>NUCLEOTIDE SEQUENCE [LARGE SCALE GENOMIC DNA]</scope>
    <source>
        <strain evidence="9">SH9</strain>
    </source>
</reference>
<dbReference type="InterPro" id="IPR005017">
    <property type="entry name" value="OMPP1/FadL/TodX"/>
</dbReference>
<gene>
    <name evidence="8" type="ORF">SLNSH_03400</name>
</gene>
<dbReference type="AlphaFoldDB" id="A0A2T1HYE8"/>
<dbReference type="PANTHER" id="PTHR35093:SF8">
    <property type="entry name" value="OUTER MEMBRANE PROTEIN NMB0088-RELATED"/>
    <property type="match status" value="1"/>
</dbReference>
<comment type="similarity">
    <text evidence="2">Belongs to the OmpP1/FadL family.</text>
</comment>
<dbReference type="Pfam" id="PF03349">
    <property type="entry name" value="Toluene_X"/>
    <property type="match status" value="1"/>
</dbReference>
<dbReference type="GO" id="GO:0009279">
    <property type="term" value="C:cell outer membrane"/>
    <property type="evidence" value="ECO:0007669"/>
    <property type="project" value="UniProtKB-SubCell"/>
</dbReference>
<dbReference type="PANTHER" id="PTHR35093">
    <property type="entry name" value="OUTER MEMBRANE PROTEIN NMB0088-RELATED"/>
    <property type="match status" value="1"/>
</dbReference>
<evidence type="ECO:0000256" key="6">
    <source>
        <dbReference type="ARBA" id="ARBA00023136"/>
    </source>
</evidence>
<accession>A0A2T1HYE8</accession>
<dbReference type="SUPFAM" id="SSF56935">
    <property type="entry name" value="Porins"/>
    <property type="match status" value="1"/>
</dbReference>
<evidence type="ECO:0000313" key="9">
    <source>
        <dbReference type="Proteomes" id="UP000239772"/>
    </source>
</evidence>
<dbReference type="OrthoDB" id="19849at2"/>
<dbReference type="GO" id="GO:0015483">
    <property type="term" value="F:long-chain fatty acid transporting porin activity"/>
    <property type="evidence" value="ECO:0007669"/>
    <property type="project" value="TreeGrafter"/>
</dbReference>
<evidence type="ECO:0000256" key="7">
    <source>
        <dbReference type="ARBA" id="ARBA00023237"/>
    </source>
</evidence>
<evidence type="ECO:0000256" key="3">
    <source>
        <dbReference type="ARBA" id="ARBA00022452"/>
    </source>
</evidence>
<evidence type="ECO:0000256" key="4">
    <source>
        <dbReference type="ARBA" id="ARBA00022692"/>
    </source>
</evidence>
<keyword evidence="3" id="KW-1134">Transmembrane beta strand</keyword>
<keyword evidence="9" id="KW-1185">Reference proteome</keyword>
<comment type="subcellular location">
    <subcellularLocation>
        <location evidence="1">Cell outer membrane</location>
        <topology evidence="1">Multi-pass membrane protein</topology>
    </subcellularLocation>
</comment>
<keyword evidence="7" id="KW-0998">Cell outer membrane</keyword>
<evidence type="ECO:0000256" key="1">
    <source>
        <dbReference type="ARBA" id="ARBA00004571"/>
    </source>
</evidence>
<protein>
    <submittedName>
        <fullName evidence="8">Aromatic hydrocarbon degradation protein</fullName>
    </submittedName>
</protein>
<keyword evidence="4" id="KW-0812">Transmembrane</keyword>
<proteinExistence type="inferred from homology"/>
<dbReference type="EMBL" id="PVZS01000003">
    <property type="protein sequence ID" value="PSC06519.1"/>
    <property type="molecule type" value="Genomic_DNA"/>
</dbReference>
<keyword evidence="6" id="KW-0472">Membrane</keyword>
<name>A0A2T1HYE8_9HYPH</name>
<evidence type="ECO:0000256" key="2">
    <source>
        <dbReference type="ARBA" id="ARBA00008163"/>
    </source>
</evidence>
<keyword evidence="5" id="KW-0732">Signal</keyword>
<evidence type="ECO:0000313" key="8">
    <source>
        <dbReference type="EMBL" id="PSC06519.1"/>
    </source>
</evidence>
<organism evidence="8 9">
    <name type="scientific">Alsobacter soli</name>
    <dbReference type="NCBI Taxonomy" id="2109933"/>
    <lineage>
        <taxon>Bacteria</taxon>
        <taxon>Pseudomonadati</taxon>
        <taxon>Pseudomonadota</taxon>
        <taxon>Alphaproteobacteria</taxon>
        <taxon>Hyphomicrobiales</taxon>
        <taxon>Alsobacteraceae</taxon>
        <taxon>Alsobacter</taxon>
    </lineage>
</organism>
<evidence type="ECO:0000256" key="5">
    <source>
        <dbReference type="ARBA" id="ARBA00022729"/>
    </source>
</evidence>
<dbReference type="Gene3D" id="2.40.160.60">
    <property type="entry name" value="Outer membrane protein transport protein (OMPP1/FadL/TodX)"/>
    <property type="match status" value="1"/>
</dbReference>